<dbReference type="GO" id="GO:0003677">
    <property type="term" value="F:DNA binding"/>
    <property type="evidence" value="ECO:0007669"/>
    <property type="project" value="UniProtKB-KW"/>
</dbReference>
<dbReference type="Pfam" id="PF01381">
    <property type="entry name" value="HTH_3"/>
    <property type="match status" value="1"/>
</dbReference>
<evidence type="ECO:0000259" key="2">
    <source>
        <dbReference type="PROSITE" id="PS50943"/>
    </source>
</evidence>
<dbReference type="SUPFAM" id="SSF47413">
    <property type="entry name" value="lambda repressor-like DNA-binding domains"/>
    <property type="match status" value="1"/>
</dbReference>
<dbReference type="PANTHER" id="PTHR46558">
    <property type="entry name" value="TRACRIPTIONAL REGULATORY PROTEIN-RELATED-RELATED"/>
    <property type="match status" value="1"/>
</dbReference>
<gene>
    <name evidence="3" type="ORF">ATOP_13470</name>
</gene>
<dbReference type="InterPro" id="IPR025868">
    <property type="entry name" value="Zn_ribbon_dom_put"/>
</dbReference>
<keyword evidence="1" id="KW-0238">DNA-binding</keyword>
<keyword evidence="4" id="KW-1185">Reference proteome</keyword>
<dbReference type="EMBL" id="BQKC01000001">
    <property type="protein sequence ID" value="GJM55692.1"/>
    <property type="molecule type" value="Genomic_DNA"/>
</dbReference>
<reference evidence="3" key="1">
    <citation type="journal article" date="2022" name="Int. J. Syst. Evol. Microbiol.">
        <title>Granulimonas faecalis gen. nov., sp. nov., and Leptogranulimonas caecicola gen. nov., sp. nov., novel lactate-producing Atopobiaceae bacteria isolated from mouse intestines, and an emended description of the family Atopobiaceae.</title>
        <authorList>
            <person name="Morinaga K."/>
            <person name="Kusada H."/>
            <person name="Sakamoto S."/>
            <person name="Murakami T."/>
            <person name="Toyoda A."/>
            <person name="Mori H."/>
            <person name="Meng X.Y."/>
            <person name="Takashino M."/>
            <person name="Murotomi K."/>
            <person name="Tamaki H."/>
        </authorList>
    </citation>
    <scope>NUCLEOTIDE SEQUENCE</scope>
    <source>
        <strain evidence="3">OPF53</strain>
    </source>
</reference>
<sequence>MAMKDIVATIRKESGLTQEEMARRLYVTRQAVSRWETGETAPGIDMIKLICTVFSVPLERFFEMPMEYYCQCCSMPIPDPSLHGTEADGSPSDHYCKYCYDGGDFTAKDVSMDDFIEATAQLEADAMGISREEAVSLMGTLLPHLDRWRGEAAQG</sequence>
<proteinExistence type="predicted"/>
<name>A0AAV5B347_9ACTN</name>
<accession>A0AAV5B347</accession>
<dbReference type="Gene3D" id="1.10.260.40">
    <property type="entry name" value="lambda repressor-like DNA-binding domains"/>
    <property type="match status" value="1"/>
</dbReference>
<evidence type="ECO:0000313" key="3">
    <source>
        <dbReference type="EMBL" id="GJM55692.1"/>
    </source>
</evidence>
<dbReference type="Proteomes" id="UP001055025">
    <property type="component" value="Unassembled WGS sequence"/>
</dbReference>
<dbReference type="SMART" id="SM00530">
    <property type="entry name" value="HTH_XRE"/>
    <property type="match status" value="1"/>
</dbReference>
<dbReference type="AlphaFoldDB" id="A0AAV5B347"/>
<evidence type="ECO:0000256" key="1">
    <source>
        <dbReference type="ARBA" id="ARBA00023125"/>
    </source>
</evidence>
<feature type="domain" description="HTH cro/C1-type" evidence="2">
    <location>
        <begin position="7"/>
        <end position="61"/>
    </location>
</feature>
<dbReference type="PANTHER" id="PTHR46558:SF4">
    <property type="entry name" value="DNA-BIDING PHAGE PROTEIN"/>
    <property type="match status" value="1"/>
</dbReference>
<protein>
    <submittedName>
        <fullName evidence="3">XRE family transcriptional regulator</fullName>
    </submittedName>
</protein>
<dbReference type="CDD" id="cd00093">
    <property type="entry name" value="HTH_XRE"/>
    <property type="match status" value="1"/>
</dbReference>
<dbReference type="InterPro" id="IPR001387">
    <property type="entry name" value="Cro/C1-type_HTH"/>
</dbReference>
<dbReference type="PROSITE" id="PS50943">
    <property type="entry name" value="HTH_CROC1"/>
    <property type="match status" value="1"/>
</dbReference>
<dbReference type="InterPro" id="IPR010982">
    <property type="entry name" value="Lambda_DNA-bd_dom_sf"/>
</dbReference>
<organism evidence="3 4">
    <name type="scientific">Granulimonas faecalis</name>
    <dbReference type="NCBI Taxonomy" id="2894155"/>
    <lineage>
        <taxon>Bacteria</taxon>
        <taxon>Bacillati</taxon>
        <taxon>Actinomycetota</taxon>
        <taxon>Coriobacteriia</taxon>
        <taxon>Coriobacteriales</taxon>
        <taxon>Kribbibacteriaceae</taxon>
        <taxon>Granulimonas</taxon>
    </lineage>
</organism>
<evidence type="ECO:0000313" key="4">
    <source>
        <dbReference type="Proteomes" id="UP001055025"/>
    </source>
</evidence>
<comment type="caution">
    <text evidence="3">The sequence shown here is derived from an EMBL/GenBank/DDBJ whole genome shotgun (WGS) entry which is preliminary data.</text>
</comment>
<dbReference type="Pfam" id="PF12674">
    <property type="entry name" value="Zn_ribbon_2"/>
    <property type="match status" value="1"/>
</dbReference>